<comment type="caution">
    <text evidence="1">The sequence shown here is derived from an EMBL/GenBank/DDBJ whole genome shotgun (WGS) entry which is preliminary data.</text>
</comment>
<proteinExistence type="predicted"/>
<keyword evidence="2" id="KW-1185">Reference proteome</keyword>
<sequence length="59" mass="5860">MAKRLRGEEAEQVALRATTAGELATGSAGGLGSNSPFGAFEIAAPLPEAAGPRHAARAV</sequence>
<dbReference type="Proteomes" id="UP001243846">
    <property type="component" value="Unassembled WGS sequence"/>
</dbReference>
<accession>A0ABT8DA81</accession>
<reference evidence="2" key="1">
    <citation type="journal article" date="2019" name="Int. J. Syst. Evol. Microbiol.">
        <title>The Global Catalogue of Microorganisms (GCM) 10K type strain sequencing project: providing services to taxonomists for standard genome sequencing and annotation.</title>
        <authorList>
            <consortium name="The Broad Institute Genomics Platform"/>
            <consortium name="The Broad Institute Genome Sequencing Center for Infectious Disease"/>
            <person name="Wu L."/>
            <person name="Ma J."/>
        </authorList>
    </citation>
    <scope>NUCLEOTIDE SEQUENCE [LARGE SCALE GENOMIC DNA]</scope>
    <source>
        <strain evidence="2">CECT 8482</strain>
    </source>
</reference>
<organism evidence="1 2">
    <name type="scientific">Paracoccus cavernae</name>
    <dbReference type="NCBI Taxonomy" id="1571207"/>
    <lineage>
        <taxon>Bacteria</taxon>
        <taxon>Pseudomonadati</taxon>
        <taxon>Pseudomonadota</taxon>
        <taxon>Alphaproteobacteria</taxon>
        <taxon>Rhodobacterales</taxon>
        <taxon>Paracoccaceae</taxon>
        <taxon>Paracoccus</taxon>
    </lineage>
</organism>
<name>A0ABT8DA81_9RHOB</name>
<evidence type="ECO:0000313" key="1">
    <source>
        <dbReference type="EMBL" id="MDN3713704.1"/>
    </source>
</evidence>
<protein>
    <submittedName>
        <fullName evidence="1">Uncharacterized protein</fullName>
    </submittedName>
</protein>
<evidence type="ECO:0000313" key="2">
    <source>
        <dbReference type="Proteomes" id="UP001243846"/>
    </source>
</evidence>
<dbReference type="EMBL" id="JAUFRC010000002">
    <property type="protein sequence ID" value="MDN3713704.1"/>
    <property type="molecule type" value="Genomic_DNA"/>
</dbReference>
<gene>
    <name evidence="1" type="ORF">QWZ10_21625</name>
</gene>